<feature type="transmembrane region" description="Helical" evidence="3">
    <location>
        <begin position="293"/>
        <end position="312"/>
    </location>
</feature>
<protein>
    <recommendedName>
        <fullName evidence="5">EF-hand domain-containing protein</fullName>
    </recommendedName>
</protein>
<gene>
    <name evidence="6" type="ORF">SO694_00002122</name>
</gene>
<evidence type="ECO:0000256" key="1">
    <source>
        <dbReference type="ARBA" id="ARBA00022837"/>
    </source>
</evidence>
<evidence type="ECO:0000256" key="2">
    <source>
        <dbReference type="SAM" id="MobiDB-lite"/>
    </source>
</evidence>
<dbReference type="PROSITE" id="PS50222">
    <property type="entry name" value="EF_HAND_2"/>
    <property type="match status" value="4"/>
</dbReference>
<feature type="domain" description="EF-hand" evidence="5">
    <location>
        <begin position="709"/>
        <end position="744"/>
    </location>
</feature>
<evidence type="ECO:0000256" key="4">
    <source>
        <dbReference type="SAM" id="SignalP"/>
    </source>
</evidence>
<evidence type="ECO:0000313" key="7">
    <source>
        <dbReference type="Proteomes" id="UP001363151"/>
    </source>
</evidence>
<feature type="transmembrane region" description="Helical" evidence="3">
    <location>
        <begin position="46"/>
        <end position="65"/>
    </location>
</feature>
<feature type="region of interest" description="Disordered" evidence="2">
    <location>
        <begin position="383"/>
        <end position="405"/>
    </location>
</feature>
<dbReference type="InterPro" id="IPR011992">
    <property type="entry name" value="EF-hand-dom_pair"/>
</dbReference>
<feature type="domain" description="EF-hand" evidence="5">
    <location>
        <begin position="670"/>
        <end position="705"/>
    </location>
</feature>
<keyword evidence="1" id="KW-0106">Calcium</keyword>
<feature type="region of interest" description="Disordered" evidence="2">
    <location>
        <begin position="825"/>
        <end position="907"/>
    </location>
</feature>
<feature type="domain" description="EF-hand" evidence="5">
    <location>
        <begin position="750"/>
        <end position="785"/>
    </location>
</feature>
<dbReference type="Proteomes" id="UP001363151">
    <property type="component" value="Unassembled WGS sequence"/>
</dbReference>
<feature type="chain" id="PRO_5047442459" description="EF-hand domain-containing protein" evidence="4">
    <location>
        <begin position="23"/>
        <end position="907"/>
    </location>
</feature>
<feature type="compositionally biased region" description="Basic and acidic residues" evidence="2">
    <location>
        <begin position="827"/>
        <end position="868"/>
    </location>
</feature>
<keyword evidence="4" id="KW-0732">Signal</keyword>
<dbReference type="PROSITE" id="PS00018">
    <property type="entry name" value="EF_HAND_1"/>
    <property type="match status" value="4"/>
</dbReference>
<proteinExistence type="predicted"/>
<dbReference type="PANTHER" id="PTHR23064">
    <property type="entry name" value="TROPONIN"/>
    <property type="match status" value="1"/>
</dbReference>
<dbReference type="InterPro" id="IPR018247">
    <property type="entry name" value="EF_Hand_1_Ca_BS"/>
</dbReference>
<keyword evidence="3" id="KW-0472">Membrane</keyword>
<keyword evidence="7" id="KW-1185">Reference proteome</keyword>
<dbReference type="SMART" id="SM00054">
    <property type="entry name" value="EFh"/>
    <property type="match status" value="4"/>
</dbReference>
<evidence type="ECO:0000259" key="5">
    <source>
        <dbReference type="PROSITE" id="PS50222"/>
    </source>
</evidence>
<feature type="transmembrane region" description="Helical" evidence="3">
    <location>
        <begin position="128"/>
        <end position="148"/>
    </location>
</feature>
<dbReference type="Gene3D" id="1.10.238.10">
    <property type="entry name" value="EF-hand"/>
    <property type="match status" value="2"/>
</dbReference>
<dbReference type="InterPro" id="IPR052591">
    <property type="entry name" value="CML21-like"/>
</dbReference>
<comment type="caution">
    <text evidence="6">The sequence shown here is derived from an EMBL/GenBank/DDBJ whole genome shotgun (WGS) entry which is preliminary data.</text>
</comment>
<feature type="compositionally biased region" description="Basic residues" evidence="2">
    <location>
        <begin position="891"/>
        <end position="907"/>
    </location>
</feature>
<feature type="transmembrane region" description="Helical" evidence="3">
    <location>
        <begin position="521"/>
        <end position="541"/>
    </location>
</feature>
<evidence type="ECO:0000313" key="6">
    <source>
        <dbReference type="EMBL" id="KAK7253643.1"/>
    </source>
</evidence>
<feature type="signal peptide" evidence="4">
    <location>
        <begin position="1"/>
        <end position="22"/>
    </location>
</feature>
<feature type="domain" description="EF-hand" evidence="5">
    <location>
        <begin position="786"/>
        <end position="821"/>
    </location>
</feature>
<name>A0ABR1GD18_AURAN</name>
<dbReference type="Pfam" id="PF13499">
    <property type="entry name" value="EF-hand_7"/>
    <property type="match status" value="2"/>
</dbReference>
<keyword evidence="3" id="KW-0812">Transmembrane</keyword>
<sequence>MASLAASARALLLAGLLRFGAGEKELSDEDWEKINEEENEERVLKLNIIVLTVTILVAISLAFEFGHEHLLEHTSETMRPIVESLFSELTLLGFIGLTLFLVFKMAWLKELSEKLYGEENEITELGEAVHMVLFLIMVIFLAQAVLMAQMGERILSTWKTWEQRKIESFSPKAIVDAKSLSHASFFELIFIAGLPEHTRILLHALCRDRFIMAHRLNPADFEFASYLGIALGRAAKESEIPNFGGSYLSCFPLALGKTLAEIVEVPVKTWLQLEVVLLVFWQMDNVMDRSMRFVFWVFIGYSLLFVTFAVHAKIRQILLEHTAPLLTRAEARGGGAGLLKATKLLPPRRALSRSSPLKKKRESIRAESLTIMKSSTRNKLFGDRVLEEESDEEKGGEGGAPPAPDAHVVDVEVRRGGYQSVARGVEDYRPRHKPEWLERLLLFYDDRVKPLVDAILGFAKGGENIAVRHRKRASVSIPPGVDRRRNLRSDFNVRVSHRVDPRYQCKFWYGETHKAHFTLDILRTIPLGMAIYIAVLLLVYLPQLFEDQVFKPFPFLFRLAWVFVALGPPMVCQYKLPRIVQDFAVVANVESLQNLRNVEQVIRRQKTEAAFEALKVVSFLRKPDVVARVLEGDGAATMTRHEHAMAQSRTNEDEHARRERIEIARAEDDRQERSWRAIFNVFDNDHEGSIDHDEMKALLSKFSDDSSPAGSEQIDKIIKLLDDDGSGEISFDEFFVFGRALERHVATSVDPAELIQDMFDIIDEDRGGLITVQELHQTISEIGQELSVDDVYNLIKDIDDDGNGALDIHEFHLLLNRVGCQFAPPAEAHHGGHGHGDHGHGDHGHGDHGHGDHGHGDHGGGHGGGGHDHGHRAGPGRGARTAGRRPAELRRRARAARRRRRAARALP</sequence>
<accession>A0ABR1GD18</accession>
<dbReference type="SUPFAM" id="SSF47473">
    <property type="entry name" value="EF-hand"/>
    <property type="match status" value="1"/>
</dbReference>
<feature type="transmembrane region" description="Helical" evidence="3">
    <location>
        <begin position="85"/>
        <end position="108"/>
    </location>
</feature>
<dbReference type="CDD" id="cd00051">
    <property type="entry name" value="EFh"/>
    <property type="match status" value="1"/>
</dbReference>
<evidence type="ECO:0000256" key="3">
    <source>
        <dbReference type="SAM" id="Phobius"/>
    </source>
</evidence>
<dbReference type="EMBL" id="JBBJCI010000034">
    <property type="protein sequence ID" value="KAK7253643.1"/>
    <property type="molecule type" value="Genomic_DNA"/>
</dbReference>
<organism evidence="6 7">
    <name type="scientific">Aureococcus anophagefferens</name>
    <name type="common">Harmful bloom alga</name>
    <dbReference type="NCBI Taxonomy" id="44056"/>
    <lineage>
        <taxon>Eukaryota</taxon>
        <taxon>Sar</taxon>
        <taxon>Stramenopiles</taxon>
        <taxon>Ochrophyta</taxon>
        <taxon>Pelagophyceae</taxon>
        <taxon>Pelagomonadales</taxon>
        <taxon>Pelagomonadaceae</taxon>
        <taxon>Aureococcus</taxon>
    </lineage>
</organism>
<dbReference type="InterPro" id="IPR002048">
    <property type="entry name" value="EF_hand_dom"/>
</dbReference>
<reference evidence="6 7" key="1">
    <citation type="submission" date="2024-03" db="EMBL/GenBank/DDBJ databases">
        <title>Aureococcus anophagefferens CCMP1851 and Kratosvirus quantuckense: Draft genome of a second virus-susceptible host strain in the model system.</title>
        <authorList>
            <person name="Chase E."/>
            <person name="Truchon A.R."/>
            <person name="Schepens W."/>
            <person name="Wilhelm S.W."/>
        </authorList>
    </citation>
    <scope>NUCLEOTIDE SEQUENCE [LARGE SCALE GENOMIC DNA]</scope>
    <source>
        <strain evidence="6 7">CCMP1851</strain>
    </source>
</reference>
<keyword evidence="3" id="KW-1133">Transmembrane helix</keyword>